<protein>
    <submittedName>
        <fullName evidence="2">Uncharacterized protein</fullName>
    </submittedName>
</protein>
<dbReference type="AlphaFoldDB" id="A0A804LD49"/>
<name>A0A804LD49_MAIZE</name>
<accession>A0A804LD49</accession>
<evidence type="ECO:0000256" key="1">
    <source>
        <dbReference type="SAM" id="Phobius"/>
    </source>
</evidence>
<keyword evidence="1" id="KW-0812">Transmembrane</keyword>
<dbReference type="Gramene" id="Zm00001eb002750_T001">
    <property type="protein sequence ID" value="Zm00001eb002750_P001"/>
    <property type="gene ID" value="Zm00001eb002750"/>
</dbReference>
<keyword evidence="3" id="KW-1185">Reference proteome</keyword>
<reference evidence="2" key="3">
    <citation type="submission" date="2021-05" db="UniProtKB">
        <authorList>
            <consortium name="EnsemblPlants"/>
        </authorList>
    </citation>
    <scope>IDENTIFICATION</scope>
    <source>
        <strain evidence="2">cv. B73</strain>
    </source>
</reference>
<dbReference type="InParanoid" id="A0A804LD49"/>
<dbReference type="Proteomes" id="UP000007305">
    <property type="component" value="Chromosome 1"/>
</dbReference>
<proteinExistence type="predicted"/>
<dbReference type="EnsemblPlants" id="Zm00001eb002750_T001">
    <property type="protein sequence ID" value="Zm00001eb002750_P001"/>
    <property type="gene ID" value="Zm00001eb002750"/>
</dbReference>
<reference evidence="2" key="2">
    <citation type="submission" date="2019-07" db="EMBL/GenBank/DDBJ databases">
        <authorList>
            <person name="Seetharam A."/>
            <person name="Woodhouse M."/>
            <person name="Cannon E."/>
        </authorList>
    </citation>
    <scope>NUCLEOTIDE SEQUENCE [LARGE SCALE GENOMIC DNA]</scope>
    <source>
        <strain evidence="2">cv. B73</strain>
    </source>
</reference>
<organism evidence="2 3">
    <name type="scientific">Zea mays</name>
    <name type="common">Maize</name>
    <dbReference type="NCBI Taxonomy" id="4577"/>
    <lineage>
        <taxon>Eukaryota</taxon>
        <taxon>Viridiplantae</taxon>
        <taxon>Streptophyta</taxon>
        <taxon>Embryophyta</taxon>
        <taxon>Tracheophyta</taxon>
        <taxon>Spermatophyta</taxon>
        <taxon>Magnoliopsida</taxon>
        <taxon>Liliopsida</taxon>
        <taxon>Poales</taxon>
        <taxon>Poaceae</taxon>
        <taxon>PACMAD clade</taxon>
        <taxon>Panicoideae</taxon>
        <taxon>Andropogonodae</taxon>
        <taxon>Andropogoneae</taxon>
        <taxon>Tripsacinae</taxon>
        <taxon>Zea</taxon>
    </lineage>
</organism>
<reference evidence="3" key="1">
    <citation type="submission" date="2015-12" db="EMBL/GenBank/DDBJ databases">
        <title>Update maize B73 reference genome by single molecule sequencing technologies.</title>
        <authorList>
            <consortium name="Maize Genome Sequencing Project"/>
            <person name="Ware D."/>
        </authorList>
    </citation>
    <scope>NUCLEOTIDE SEQUENCE [LARGE SCALE GENOMIC DNA]</scope>
    <source>
        <strain evidence="3">cv. B73</strain>
    </source>
</reference>
<sequence>MTCDASSLFSATALVTMALIMLIGDGSTMCHVVRHLAHTPTPIAPVAISGIPVVPKPPIVPVATLPLMLIVPTIPAVGVVPQIHVVSNTAVLPPMSAVVPTIMPKVMLSPMLVIMAKVGALPPMPVVVPKVGDLPSMPSIPVVSVSIRSHECDTNSVDRPVKMLVESVSQKLRCTYVHILEDVGESE</sequence>
<feature type="transmembrane region" description="Helical" evidence="1">
    <location>
        <begin position="6"/>
        <end position="24"/>
    </location>
</feature>
<evidence type="ECO:0000313" key="3">
    <source>
        <dbReference type="Proteomes" id="UP000007305"/>
    </source>
</evidence>
<keyword evidence="1" id="KW-0472">Membrane</keyword>
<keyword evidence="1" id="KW-1133">Transmembrane helix</keyword>
<evidence type="ECO:0000313" key="2">
    <source>
        <dbReference type="EnsemblPlants" id="Zm00001eb002750_P001"/>
    </source>
</evidence>